<reference evidence="2" key="1">
    <citation type="submission" date="2025-08" db="UniProtKB">
        <authorList>
            <consortium name="RefSeq"/>
        </authorList>
    </citation>
    <scope>IDENTIFICATION</scope>
</reference>
<name>A0AB39YZM0_DROSZ</name>
<dbReference type="Proteomes" id="UP001652628">
    <property type="component" value="Chromosome 3"/>
</dbReference>
<protein>
    <submittedName>
        <fullName evidence="2">ATP synthase subunit b, mitochondrial</fullName>
    </submittedName>
</protein>
<evidence type="ECO:0000313" key="1">
    <source>
        <dbReference type="Proteomes" id="UP001652628"/>
    </source>
</evidence>
<accession>A0AB39YZM0</accession>
<evidence type="ECO:0000313" key="2">
    <source>
        <dbReference type="RefSeq" id="XP_016925096.4"/>
    </source>
</evidence>
<dbReference type="GeneID" id="108006155"/>
<proteinExistence type="predicted"/>
<gene>
    <name evidence="2" type="primary">LOC108006155</name>
</gene>
<sequence length="145" mass="15662">MFSRPALRPLAVAAYRSASTLSARGAIKLPRPGNLRKDRLCFLPEDWLKGPVGIGVLAYVCSGDFCARGHEHSGLSLGIMEDDYYSSGLTLGIFAAFAVIKLLPVISKWADGEVQKNESGNVAESKVLLISAPQEKKILNEDNTN</sequence>
<keyword evidence="1" id="KW-1185">Reference proteome</keyword>
<dbReference type="RefSeq" id="XP_016925096.4">
    <property type="nucleotide sequence ID" value="XM_017069607.4"/>
</dbReference>
<organism evidence="1 2">
    <name type="scientific">Drosophila suzukii</name>
    <name type="common">Spotted-wing drosophila fruit fly</name>
    <dbReference type="NCBI Taxonomy" id="28584"/>
    <lineage>
        <taxon>Eukaryota</taxon>
        <taxon>Metazoa</taxon>
        <taxon>Ecdysozoa</taxon>
        <taxon>Arthropoda</taxon>
        <taxon>Hexapoda</taxon>
        <taxon>Insecta</taxon>
        <taxon>Pterygota</taxon>
        <taxon>Neoptera</taxon>
        <taxon>Endopterygota</taxon>
        <taxon>Diptera</taxon>
        <taxon>Brachycera</taxon>
        <taxon>Muscomorpha</taxon>
        <taxon>Ephydroidea</taxon>
        <taxon>Drosophilidae</taxon>
        <taxon>Drosophila</taxon>
        <taxon>Sophophora</taxon>
    </lineage>
</organism>